<dbReference type="Proteomes" id="UP000051302">
    <property type="component" value="Unassembled WGS sequence"/>
</dbReference>
<dbReference type="EMBL" id="AZFV01000024">
    <property type="protein sequence ID" value="KRM15285.1"/>
    <property type="molecule type" value="Genomic_DNA"/>
</dbReference>
<sequence length="369" mass="43286">MKIGINTVNDYSNYGNRLQNYALQVVLEDMGNEVTTIRNYTDNPISKLQKVRNSVENGTFLTQIVNTLKKRKIPKISTKSDDIRKSKFLKFTRDYIKESKFILNENTVDFSFDDNFDCYVIGSDQVWNYNFSNRFSKYDFIEYSKKPKISYAASFGIDSIPRSYMSLYKGGLQNINHISVREQEGQKIVHDLIGKSAMLVLDPTLLIEKEEWLKLLNNRPIYHEKYLLIYFLGELSNVDRDYIIDFAKKRNLIIKELGNRENRNLWETDPIDFINLIFQADEVFTDSFHGTVFSIIFNKKFEVFSRKEFGQPMNSRISTLLNVFNLTDCWHGKSNDYQIDYDAVNELLKMKRLSSLNYLKKSLDDSISL</sequence>
<dbReference type="InterPro" id="IPR007345">
    <property type="entry name" value="Polysacch_pyruvyl_Trfase"/>
</dbReference>
<dbReference type="AlphaFoldDB" id="A0A0R1WCN6"/>
<dbReference type="Pfam" id="PF04230">
    <property type="entry name" value="PS_pyruv_trans"/>
    <property type="match status" value="1"/>
</dbReference>
<gene>
    <name evidence="2" type="ORF">FD31_GL001293</name>
</gene>
<evidence type="ECO:0000313" key="2">
    <source>
        <dbReference type="EMBL" id="KRM15285.1"/>
    </source>
</evidence>
<evidence type="ECO:0000259" key="1">
    <source>
        <dbReference type="Pfam" id="PF04230"/>
    </source>
</evidence>
<accession>A0A0R1WCN6</accession>
<proteinExistence type="predicted"/>
<evidence type="ECO:0000313" key="3">
    <source>
        <dbReference type="Proteomes" id="UP000051302"/>
    </source>
</evidence>
<name>A0A0R1WCN6_9LACO</name>
<protein>
    <recommendedName>
        <fullName evidence="1">Polysaccharide pyruvyl transferase domain-containing protein</fullName>
    </recommendedName>
</protein>
<dbReference type="PATRIC" id="fig|1423774.3.peg.1344"/>
<keyword evidence="3" id="KW-1185">Reference proteome</keyword>
<feature type="domain" description="Polysaccharide pyruvyl transferase" evidence="1">
    <location>
        <begin position="13"/>
        <end position="305"/>
    </location>
</feature>
<dbReference type="STRING" id="1423774.FD31_GL001293"/>
<organism evidence="2 3">
    <name type="scientific">Companilactobacillus nantensis DSM 16982</name>
    <dbReference type="NCBI Taxonomy" id="1423774"/>
    <lineage>
        <taxon>Bacteria</taxon>
        <taxon>Bacillati</taxon>
        <taxon>Bacillota</taxon>
        <taxon>Bacilli</taxon>
        <taxon>Lactobacillales</taxon>
        <taxon>Lactobacillaceae</taxon>
        <taxon>Companilactobacillus</taxon>
    </lineage>
</organism>
<comment type="caution">
    <text evidence="2">The sequence shown here is derived from an EMBL/GenBank/DDBJ whole genome shotgun (WGS) entry which is preliminary data.</text>
</comment>
<reference evidence="2 3" key="1">
    <citation type="journal article" date="2015" name="Genome Announc.">
        <title>Expanding the biotechnology potential of lactobacilli through comparative genomics of 213 strains and associated genera.</title>
        <authorList>
            <person name="Sun Z."/>
            <person name="Harris H.M."/>
            <person name="McCann A."/>
            <person name="Guo C."/>
            <person name="Argimon S."/>
            <person name="Zhang W."/>
            <person name="Yang X."/>
            <person name="Jeffery I.B."/>
            <person name="Cooney J.C."/>
            <person name="Kagawa T.F."/>
            <person name="Liu W."/>
            <person name="Song Y."/>
            <person name="Salvetti E."/>
            <person name="Wrobel A."/>
            <person name="Rasinkangas P."/>
            <person name="Parkhill J."/>
            <person name="Rea M.C."/>
            <person name="O'Sullivan O."/>
            <person name="Ritari J."/>
            <person name="Douillard F.P."/>
            <person name="Paul Ross R."/>
            <person name="Yang R."/>
            <person name="Briner A.E."/>
            <person name="Felis G.E."/>
            <person name="de Vos W.M."/>
            <person name="Barrangou R."/>
            <person name="Klaenhammer T.R."/>
            <person name="Caufield P.W."/>
            <person name="Cui Y."/>
            <person name="Zhang H."/>
            <person name="O'Toole P.W."/>
        </authorList>
    </citation>
    <scope>NUCLEOTIDE SEQUENCE [LARGE SCALE GENOMIC DNA]</scope>
    <source>
        <strain evidence="2 3">DSM 16982</strain>
    </source>
</reference>
<dbReference type="RefSeq" id="WP_057892706.1">
    <property type="nucleotide sequence ID" value="NZ_AZFV01000024.1"/>
</dbReference>